<evidence type="ECO:0000313" key="2">
    <source>
        <dbReference type="Proteomes" id="UP001207468"/>
    </source>
</evidence>
<gene>
    <name evidence="1" type="ORF">F5148DRAFT_778286</name>
</gene>
<keyword evidence="2" id="KW-1185">Reference proteome</keyword>
<organism evidence="1 2">
    <name type="scientific">Russula earlei</name>
    <dbReference type="NCBI Taxonomy" id="71964"/>
    <lineage>
        <taxon>Eukaryota</taxon>
        <taxon>Fungi</taxon>
        <taxon>Dikarya</taxon>
        <taxon>Basidiomycota</taxon>
        <taxon>Agaricomycotina</taxon>
        <taxon>Agaricomycetes</taxon>
        <taxon>Russulales</taxon>
        <taxon>Russulaceae</taxon>
        <taxon>Russula</taxon>
    </lineage>
</organism>
<name>A0ACC0UCA9_9AGAM</name>
<dbReference type="Proteomes" id="UP001207468">
    <property type="component" value="Unassembled WGS sequence"/>
</dbReference>
<dbReference type="EMBL" id="JAGFNK010000068">
    <property type="protein sequence ID" value="KAI9509248.1"/>
    <property type="molecule type" value="Genomic_DNA"/>
</dbReference>
<sequence>MASPPNHVHHHVSFVLENHRTFQKFVHALGGLYIWEVVTTLWFEWSFITGRRTYRWSIWVYAAIRLVALSNVLANMIQSEWNMSIDCHVWIYVEYITVYSAFALGTFIMILKIAAIWSKNKWILAASIGAWLMNIAFIIRSIVTTSAKFESSFGTCVLHGAQTTRDSTLATLTSEMFLLFVMLFGLLRERDHYLGRLLFHQGVIWLIVAIFAQVPLIVLFSLHMDDLANLVFHSSSLVSMTICVTRLYRSLSAIKDHRS</sequence>
<comment type="caution">
    <text evidence="1">The sequence shown here is derived from an EMBL/GenBank/DDBJ whole genome shotgun (WGS) entry which is preliminary data.</text>
</comment>
<protein>
    <submittedName>
        <fullName evidence="1">Uncharacterized protein</fullName>
    </submittedName>
</protein>
<reference evidence="1" key="1">
    <citation type="submission" date="2021-03" db="EMBL/GenBank/DDBJ databases">
        <title>Evolutionary priming and transition to the ectomycorrhizal habit in an iconic lineage of mushroom-forming fungi: is preadaptation a requirement?</title>
        <authorList>
            <consortium name="DOE Joint Genome Institute"/>
            <person name="Looney B.P."/>
            <person name="Miyauchi S."/>
            <person name="Morin E."/>
            <person name="Drula E."/>
            <person name="Courty P.E."/>
            <person name="Chicoki N."/>
            <person name="Fauchery L."/>
            <person name="Kohler A."/>
            <person name="Kuo A."/>
            <person name="LaButti K."/>
            <person name="Pangilinan J."/>
            <person name="Lipzen A."/>
            <person name="Riley R."/>
            <person name="Andreopoulos W."/>
            <person name="He G."/>
            <person name="Johnson J."/>
            <person name="Barry K.W."/>
            <person name="Grigoriev I.V."/>
            <person name="Nagy L."/>
            <person name="Hibbett D."/>
            <person name="Henrissat B."/>
            <person name="Matheny P.B."/>
            <person name="Labbe J."/>
            <person name="Martin A.F."/>
        </authorList>
    </citation>
    <scope>NUCLEOTIDE SEQUENCE</scope>
    <source>
        <strain evidence="1">BPL698</strain>
    </source>
</reference>
<proteinExistence type="predicted"/>
<accession>A0ACC0UCA9</accession>
<evidence type="ECO:0000313" key="1">
    <source>
        <dbReference type="EMBL" id="KAI9509248.1"/>
    </source>
</evidence>